<dbReference type="GO" id="GO:0016020">
    <property type="term" value="C:membrane"/>
    <property type="evidence" value="ECO:0007669"/>
    <property type="project" value="UniProtKB-SubCell"/>
</dbReference>
<dbReference type="WBParaSite" id="jg25597">
    <property type="protein sequence ID" value="jg25597"/>
    <property type="gene ID" value="jg25597"/>
</dbReference>
<feature type="transmembrane region" description="Helical" evidence="7">
    <location>
        <begin position="223"/>
        <end position="242"/>
    </location>
</feature>
<proteinExistence type="inferred from homology"/>
<sequence length="381" mass="43374">MGAMKIDLATGHLSPFDIFVIRLHKRVIDAVQDHHRCQAQWKSLICKALYLEDIELAEATRQLPPKWTTIHTLDSSATSKPKSSGFLGSNYQLPHSTRFLWHVTLKRPLYLTFGIICAMMTGMIVWSECTFFVVYPQLSLAARILHNAAHGYHYKYIQMCAILIIFYLGCNASLSPNCTDVLEFFGMVHLDSHITSDAKFGVETQFTKLMGHLDVIPLLAKGINIYLPILIVLLCLGTWFRLGTRLLHSLGIDQFLDEDDMTGEMVQGGKALVTLERNRINRERGREERNRAWTNNKSSTTNKDSYEGKSANTRLAMEYSDREPILEHQENNGLIEEFEANNISLEAAENESFLFSNTSSETRVVYLLKLTWSLEQLLAHL</sequence>
<evidence type="ECO:0000256" key="6">
    <source>
        <dbReference type="SAM" id="MobiDB-lite"/>
    </source>
</evidence>
<dbReference type="PANTHER" id="PTHR21355">
    <property type="entry name" value="G-PROTEIN COUPLED RECEPTOR-ASSOCIATED PROTEIN LMBRD2"/>
    <property type="match status" value="1"/>
</dbReference>
<dbReference type="InterPro" id="IPR051584">
    <property type="entry name" value="GPCR-associated_LMBR1"/>
</dbReference>
<organism evidence="8 9">
    <name type="scientific">Ditylenchus dipsaci</name>
    <dbReference type="NCBI Taxonomy" id="166011"/>
    <lineage>
        <taxon>Eukaryota</taxon>
        <taxon>Metazoa</taxon>
        <taxon>Ecdysozoa</taxon>
        <taxon>Nematoda</taxon>
        <taxon>Chromadorea</taxon>
        <taxon>Rhabditida</taxon>
        <taxon>Tylenchina</taxon>
        <taxon>Tylenchomorpha</taxon>
        <taxon>Sphaerularioidea</taxon>
        <taxon>Anguinidae</taxon>
        <taxon>Anguininae</taxon>
        <taxon>Ditylenchus</taxon>
    </lineage>
</organism>
<feature type="compositionally biased region" description="Polar residues" evidence="6">
    <location>
        <begin position="292"/>
        <end position="303"/>
    </location>
</feature>
<evidence type="ECO:0000256" key="2">
    <source>
        <dbReference type="ARBA" id="ARBA00010487"/>
    </source>
</evidence>
<feature type="region of interest" description="Disordered" evidence="6">
    <location>
        <begin position="284"/>
        <end position="309"/>
    </location>
</feature>
<evidence type="ECO:0000256" key="7">
    <source>
        <dbReference type="SAM" id="Phobius"/>
    </source>
</evidence>
<evidence type="ECO:0000313" key="9">
    <source>
        <dbReference type="WBParaSite" id="jg25597"/>
    </source>
</evidence>
<dbReference type="AlphaFoldDB" id="A0A915E2T7"/>
<keyword evidence="4 7" id="KW-1133">Transmembrane helix</keyword>
<dbReference type="Proteomes" id="UP000887574">
    <property type="component" value="Unplaced"/>
</dbReference>
<feature type="transmembrane region" description="Helical" evidence="7">
    <location>
        <begin position="109"/>
        <end position="135"/>
    </location>
</feature>
<dbReference type="Pfam" id="PF04791">
    <property type="entry name" value="LMBR1"/>
    <property type="match status" value="2"/>
</dbReference>
<evidence type="ECO:0000256" key="1">
    <source>
        <dbReference type="ARBA" id="ARBA00004141"/>
    </source>
</evidence>
<name>A0A915E2T7_9BILA</name>
<keyword evidence="5 7" id="KW-0472">Membrane</keyword>
<dbReference type="PANTHER" id="PTHR21355:SF0">
    <property type="entry name" value="G-PROTEIN COUPLED RECEPTOR-ASSOCIATED PROTEIN LMBRD2"/>
    <property type="match status" value="1"/>
</dbReference>
<dbReference type="InterPro" id="IPR006876">
    <property type="entry name" value="LMBR1-like_membr_prot"/>
</dbReference>
<evidence type="ECO:0000313" key="8">
    <source>
        <dbReference type="Proteomes" id="UP000887574"/>
    </source>
</evidence>
<accession>A0A915E2T7</accession>
<evidence type="ECO:0000256" key="4">
    <source>
        <dbReference type="ARBA" id="ARBA00022989"/>
    </source>
</evidence>
<protein>
    <submittedName>
        <fullName evidence="9">Uncharacterized protein</fullName>
    </submittedName>
</protein>
<evidence type="ECO:0000256" key="5">
    <source>
        <dbReference type="ARBA" id="ARBA00023136"/>
    </source>
</evidence>
<evidence type="ECO:0000256" key="3">
    <source>
        <dbReference type="ARBA" id="ARBA00022692"/>
    </source>
</evidence>
<comment type="subcellular location">
    <subcellularLocation>
        <location evidence="1">Membrane</location>
        <topology evidence="1">Multi-pass membrane protein</topology>
    </subcellularLocation>
</comment>
<comment type="similarity">
    <text evidence="2">Belongs to the LIMR family.</text>
</comment>
<keyword evidence="8" id="KW-1185">Reference proteome</keyword>
<feature type="transmembrane region" description="Helical" evidence="7">
    <location>
        <begin position="156"/>
        <end position="174"/>
    </location>
</feature>
<reference evidence="9" key="1">
    <citation type="submission" date="2022-11" db="UniProtKB">
        <authorList>
            <consortium name="WormBaseParasite"/>
        </authorList>
    </citation>
    <scope>IDENTIFICATION</scope>
</reference>
<keyword evidence="3 7" id="KW-0812">Transmembrane</keyword>